<reference evidence="3" key="1">
    <citation type="submission" date="2011-02" db="EMBL/GenBank/DDBJ databases">
        <title>Complete sequence of Methanobacterium sp. AL-21.</title>
        <authorList>
            <consortium name="US DOE Joint Genome Institute"/>
            <person name="Lucas S."/>
            <person name="Copeland A."/>
            <person name="Lapidus A."/>
            <person name="Cheng J.-F."/>
            <person name="Goodwin L."/>
            <person name="Pitluck S."/>
            <person name="Chertkov O."/>
            <person name="Detter J.C."/>
            <person name="Han C."/>
            <person name="Tapia R."/>
            <person name="Land M."/>
            <person name="Hauser L."/>
            <person name="Kyrpides N."/>
            <person name="Ivanova N."/>
            <person name="Mikhailova N."/>
            <person name="Pagani I."/>
            <person name="Cadillo-Quiroz H."/>
            <person name="Imachi H."/>
            <person name="Zinder S."/>
            <person name="Liu W."/>
            <person name="Woyke T."/>
        </authorList>
    </citation>
    <scope>NUCLEOTIDE SEQUENCE [LARGE SCALE GENOMIC DNA]</scope>
    <source>
        <strain evidence="3">AL-21</strain>
    </source>
</reference>
<proteinExistence type="predicted"/>
<dbReference type="KEGG" id="mel:Metbo_2219"/>
<gene>
    <name evidence="2" type="ordered locus">Metbo_2219</name>
</gene>
<dbReference type="eggNOG" id="arCOG06687">
    <property type="taxonomic scope" value="Archaea"/>
</dbReference>
<name>F0TCP3_METLA</name>
<keyword evidence="1" id="KW-0472">Membrane</keyword>
<feature type="transmembrane region" description="Helical" evidence="1">
    <location>
        <begin position="406"/>
        <end position="426"/>
    </location>
</feature>
<sequence length="428" mass="44601" precursor="true">MEHIKGLKFMKRSNLVGILLFLMTVGMLVHTSAATMNVVVITDPTGQDPNGAAAGSQSWAENMFQSTFILSKEKHFCVLSGGEGNETPRLGAIVSAVNNLENGGTAASAATLANGFSGIRIMTGGPTIGAAVGGYFLAYVVVVSDNGTITITPYNGGLAVLPPGTKGAIIHLRNTPGNPQYGTADAVRLQTAEMMGQMIRDGYPATDVVAAAFKNVAINAGEKHGGGALNLVSGITTGDMFTPTELNTTGFSMDQPYSKISDNGWSVAYPEAANYEVSPIDGSNLTTVYAYQALQNAITVDSNTTSVAVYGTDAPGVASTTQEIVQASVSKHGFSGTQIAKDINSAISNGLLVGVNNVEASDINVNQNQKAVGVYFKALPDDRSSPPWNLPISSNILNLLGNMQTAIGIILVILVLFRSTLISSFLKK</sequence>
<dbReference type="AlphaFoldDB" id="F0TCP3"/>
<dbReference type="EMBL" id="CP002551">
    <property type="protein sequence ID" value="ADZ10433.1"/>
    <property type="molecule type" value="Genomic_DNA"/>
</dbReference>
<dbReference type="STRING" id="877455.Metbo_2219"/>
<accession>F0TCP3</accession>
<evidence type="ECO:0000313" key="2">
    <source>
        <dbReference type="EMBL" id="ADZ10433.1"/>
    </source>
</evidence>
<keyword evidence="1" id="KW-0812">Transmembrane</keyword>
<evidence type="ECO:0000313" key="3">
    <source>
        <dbReference type="Proteomes" id="UP000007490"/>
    </source>
</evidence>
<organism evidence="2 3">
    <name type="scientific">Methanobacterium lacus (strain AL-21)</name>
    <dbReference type="NCBI Taxonomy" id="877455"/>
    <lineage>
        <taxon>Archaea</taxon>
        <taxon>Methanobacteriati</taxon>
        <taxon>Methanobacteriota</taxon>
        <taxon>Methanomada group</taxon>
        <taxon>Methanobacteria</taxon>
        <taxon>Methanobacteriales</taxon>
        <taxon>Methanobacteriaceae</taxon>
        <taxon>Methanobacterium</taxon>
    </lineage>
</organism>
<protein>
    <submittedName>
        <fullName evidence="2">Uncharacterized protein</fullName>
    </submittedName>
</protein>
<evidence type="ECO:0000256" key="1">
    <source>
        <dbReference type="SAM" id="Phobius"/>
    </source>
</evidence>
<dbReference type="Proteomes" id="UP000007490">
    <property type="component" value="Chromosome"/>
</dbReference>
<dbReference type="HOGENOM" id="CLU_056316_0_0_2"/>
<keyword evidence="3" id="KW-1185">Reference proteome</keyword>
<reference evidence="2 3" key="2">
    <citation type="journal article" date="2014" name="Int. J. Syst. Evol. Microbiol.">
        <title>Methanobacterium paludis sp. nov. and a novel strain of Methanobacterium lacus isolated from northern peatlands.</title>
        <authorList>
            <person name="Cadillo-Quiroz H."/>
            <person name="Brauer S.L."/>
            <person name="Goodson N."/>
            <person name="Yavitt J.B."/>
            <person name="Zinder S.H."/>
        </authorList>
    </citation>
    <scope>NUCLEOTIDE SEQUENCE [LARGE SCALE GENOMIC DNA]</scope>
    <source>
        <strain evidence="2 3">AL-21</strain>
    </source>
</reference>
<keyword evidence="1" id="KW-1133">Transmembrane helix</keyword>